<feature type="compositionally biased region" description="Acidic residues" evidence="1">
    <location>
        <begin position="422"/>
        <end position="436"/>
    </location>
</feature>
<evidence type="ECO:0000256" key="1">
    <source>
        <dbReference type="SAM" id="MobiDB-lite"/>
    </source>
</evidence>
<dbReference type="PANTHER" id="PTHR47165:SF3">
    <property type="entry name" value="RETROTRANSPOSON-LIKE PROTEIN"/>
    <property type="match status" value="1"/>
</dbReference>
<reference evidence="2" key="1">
    <citation type="submission" date="2015-12" db="EMBL/GenBank/DDBJ databases">
        <title>Update maize B73 reference genome by single molecule sequencing technologies.</title>
        <authorList>
            <consortium name="Maize Genome Sequencing Project"/>
            <person name="Ware D."/>
        </authorList>
    </citation>
    <scope>NUCLEOTIDE SEQUENCE</scope>
    <source>
        <tissue evidence="2">Seedling</tissue>
    </source>
</reference>
<sequence>MPSSRAVGRACCHDLDGSNRICDERRGQPELRRTDDAQGRRVGCGRRFAVSQICYVAEGQTRADPLVVLSVSSEAVPDEHNKLVAAFRFAKERLDEEGNQKMGDILIPSLMVGDCSRTLCLRVSRLWEFLDPQDDSRLLHTDLVLLDEEVDPSLYWDTGPTVDVVLWGERATTFPAEQVHRDSESSPQIIIFVGTLVRSYAGNLLILGFQTYNFQLSSSPNLITVIPKLACLNSAETNHLPVIWDQGKAAAESTVIAVPEHKKLKDIKYLHHFENKKKEWLVIVKVLKIDSSWWYNACKKCLRTTKPHGDTYKCTNNSSGQGSGVAQNKGAAFIREPSLTPESHKVSSSAKCDLQTAPHQGANLLLGTEIITTPPNMQTPSGAAYSVLDGSTNKTHKSVTGKRSRTSPSKKVAKKLFRDDGTGDDDAAGSADVDAE</sequence>
<dbReference type="PANTHER" id="PTHR47165">
    <property type="entry name" value="OS03G0429900 PROTEIN"/>
    <property type="match status" value="1"/>
</dbReference>
<evidence type="ECO:0000313" key="2">
    <source>
        <dbReference type="EMBL" id="AQK88967.1"/>
    </source>
</evidence>
<dbReference type="InterPro" id="IPR012340">
    <property type="entry name" value="NA-bd_OB-fold"/>
</dbReference>
<name>A0A1D6ME94_MAIZE</name>
<organism evidence="2">
    <name type="scientific">Zea mays</name>
    <name type="common">Maize</name>
    <dbReference type="NCBI Taxonomy" id="4577"/>
    <lineage>
        <taxon>Eukaryota</taxon>
        <taxon>Viridiplantae</taxon>
        <taxon>Streptophyta</taxon>
        <taxon>Embryophyta</taxon>
        <taxon>Tracheophyta</taxon>
        <taxon>Spermatophyta</taxon>
        <taxon>Magnoliopsida</taxon>
        <taxon>Liliopsida</taxon>
        <taxon>Poales</taxon>
        <taxon>Poaceae</taxon>
        <taxon>PACMAD clade</taxon>
        <taxon>Panicoideae</taxon>
        <taxon>Andropogonodae</taxon>
        <taxon>Andropogoneae</taxon>
        <taxon>Tripsacinae</taxon>
        <taxon>Zea</taxon>
    </lineage>
</organism>
<dbReference type="AlphaFoldDB" id="A0A1D6ME94"/>
<dbReference type="Gene3D" id="2.40.50.140">
    <property type="entry name" value="Nucleic acid-binding proteins"/>
    <property type="match status" value="2"/>
</dbReference>
<proteinExistence type="predicted"/>
<accession>A0A1D6ME94</accession>
<dbReference type="EMBL" id="CM000782">
    <property type="protein sequence ID" value="AQK88967.1"/>
    <property type="molecule type" value="Genomic_DNA"/>
</dbReference>
<feature type="compositionally biased region" description="Basic residues" evidence="1">
    <location>
        <begin position="394"/>
        <end position="405"/>
    </location>
</feature>
<protein>
    <submittedName>
        <fullName evidence="2">Putative replication protein</fullName>
    </submittedName>
</protein>
<feature type="region of interest" description="Disordered" evidence="1">
    <location>
        <begin position="389"/>
        <end position="436"/>
    </location>
</feature>
<gene>
    <name evidence="2" type="ORF">ZEAMMB73_Zm00001d039171</name>
</gene>